<keyword evidence="1" id="KW-0812">Transmembrane</keyword>
<keyword evidence="3" id="KW-1185">Reference proteome</keyword>
<feature type="transmembrane region" description="Helical" evidence="1">
    <location>
        <begin position="48"/>
        <end position="69"/>
    </location>
</feature>
<proteinExistence type="predicted"/>
<keyword evidence="1" id="KW-1133">Transmembrane helix</keyword>
<reference evidence="2 3" key="1">
    <citation type="journal article" date="2017" name="Curr. Biol.">
        <title>The Evolution of Venom by Co-option of Single-Copy Genes.</title>
        <authorList>
            <person name="Martinson E.O."/>
            <person name="Mrinalini"/>
            <person name="Kelkar Y.D."/>
            <person name="Chang C.H."/>
            <person name="Werren J.H."/>
        </authorList>
    </citation>
    <scope>NUCLEOTIDE SEQUENCE [LARGE SCALE GENOMIC DNA]</scope>
    <source>
        <strain evidence="2 3">Alberta</strain>
        <tissue evidence="2">Whole body</tissue>
    </source>
</reference>
<comment type="caution">
    <text evidence="2">The sequence shown here is derived from an EMBL/GenBank/DDBJ whole genome shotgun (WGS) entry which is preliminary data.</text>
</comment>
<evidence type="ECO:0000313" key="3">
    <source>
        <dbReference type="Proteomes" id="UP000215335"/>
    </source>
</evidence>
<evidence type="ECO:0000313" key="2">
    <source>
        <dbReference type="EMBL" id="OXU21988.1"/>
    </source>
</evidence>
<dbReference type="EMBL" id="NNAY01002131">
    <property type="protein sequence ID" value="OXU21988.1"/>
    <property type="molecule type" value="Genomic_DNA"/>
</dbReference>
<protein>
    <submittedName>
        <fullName evidence="2">Uncharacterized protein</fullName>
    </submittedName>
</protein>
<dbReference type="Proteomes" id="UP000215335">
    <property type="component" value="Unassembled WGS sequence"/>
</dbReference>
<dbReference type="AlphaFoldDB" id="A0A232EUF3"/>
<organism evidence="2 3">
    <name type="scientific">Trichomalopsis sarcophagae</name>
    <dbReference type="NCBI Taxonomy" id="543379"/>
    <lineage>
        <taxon>Eukaryota</taxon>
        <taxon>Metazoa</taxon>
        <taxon>Ecdysozoa</taxon>
        <taxon>Arthropoda</taxon>
        <taxon>Hexapoda</taxon>
        <taxon>Insecta</taxon>
        <taxon>Pterygota</taxon>
        <taxon>Neoptera</taxon>
        <taxon>Endopterygota</taxon>
        <taxon>Hymenoptera</taxon>
        <taxon>Apocrita</taxon>
        <taxon>Proctotrupomorpha</taxon>
        <taxon>Chalcidoidea</taxon>
        <taxon>Pteromalidae</taxon>
        <taxon>Pteromalinae</taxon>
        <taxon>Trichomalopsis</taxon>
    </lineage>
</organism>
<sequence>MKNQEDSSDLSVEIIAEFQVANNNASVPAEPRNDAEDEATPAASKEDITMYLSTITAIGSIFFALRLFIMRLKNFPNYVKFARKMSSRKLGTASTDDPALSAFRPNCHQAEPRTGKIRRINVNKCPMKKKRRKLKLHMFKCEHLAKLLLLEAYASTTQSEEEEIFQTITVQEGLGIGRLMLRMMNYDEQAAVEELGRKTVDFMKHIIVEIENHYVQNGFQL</sequence>
<evidence type="ECO:0000256" key="1">
    <source>
        <dbReference type="SAM" id="Phobius"/>
    </source>
</evidence>
<keyword evidence="1" id="KW-0472">Membrane</keyword>
<name>A0A232EUF3_9HYME</name>
<accession>A0A232EUF3</accession>
<gene>
    <name evidence="2" type="ORF">TSAR_012668</name>
</gene>